<evidence type="ECO:0000256" key="1">
    <source>
        <dbReference type="SAM" id="MobiDB-lite"/>
    </source>
</evidence>
<feature type="region of interest" description="Disordered" evidence="1">
    <location>
        <begin position="74"/>
        <end position="95"/>
    </location>
</feature>
<evidence type="ECO:0000313" key="2">
    <source>
        <dbReference type="EMBL" id="SFM90504.1"/>
    </source>
</evidence>
<name>A0A1I4UNE1_9BACT</name>
<evidence type="ECO:0008006" key="4">
    <source>
        <dbReference type="Google" id="ProtNLM"/>
    </source>
</evidence>
<dbReference type="STRING" id="39841.SAMN05660836_01895"/>
<dbReference type="AlphaFoldDB" id="A0A1I4UNE1"/>
<proteinExistence type="predicted"/>
<keyword evidence="3" id="KW-1185">Reference proteome</keyword>
<reference evidence="2 3" key="1">
    <citation type="submission" date="2016-10" db="EMBL/GenBank/DDBJ databases">
        <authorList>
            <person name="de Groot N.N."/>
        </authorList>
    </citation>
    <scope>NUCLEOTIDE SEQUENCE [LARGE SCALE GENOMIC DNA]</scope>
    <source>
        <strain evidence="2 3">DSM 9990</strain>
    </source>
</reference>
<evidence type="ECO:0000313" key="3">
    <source>
        <dbReference type="Proteomes" id="UP000199611"/>
    </source>
</evidence>
<gene>
    <name evidence="2" type="ORF">SAMN05660836_01895</name>
</gene>
<organism evidence="2 3">
    <name type="scientific">Thermodesulforhabdus norvegica</name>
    <dbReference type="NCBI Taxonomy" id="39841"/>
    <lineage>
        <taxon>Bacteria</taxon>
        <taxon>Pseudomonadati</taxon>
        <taxon>Thermodesulfobacteriota</taxon>
        <taxon>Syntrophobacteria</taxon>
        <taxon>Syntrophobacterales</taxon>
        <taxon>Thermodesulforhabdaceae</taxon>
        <taxon>Thermodesulforhabdus</taxon>
    </lineage>
</organism>
<dbReference type="RefSeq" id="WP_093395304.1">
    <property type="nucleotide sequence ID" value="NZ_FOUU01000006.1"/>
</dbReference>
<dbReference type="EMBL" id="FOUU01000006">
    <property type="protein sequence ID" value="SFM90504.1"/>
    <property type="molecule type" value="Genomic_DNA"/>
</dbReference>
<accession>A0A1I4UNE1</accession>
<protein>
    <recommendedName>
        <fullName evidence="4">Uracil-DNA glycosylase</fullName>
    </recommendedName>
</protein>
<dbReference type="Proteomes" id="UP000199611">
    <property type="component" value="Unassembled WGS sequence"/>
</dbReference>
<sequence length="95" mass="11022">MAVTMATKKNQIGKQRIHCLNCKHLGITWNPTTPYFCRAWSIRSRRYPCEEVFSASGLQCQKFEQKAVVENAPKKAHARKPYRHKKSRSGFVKKV</sequence>